<dbReference type="EMBL" id="AFLV02000065">
    <property type="protein sequence ID" value="EKR62877.1"/>
    <property type="molecule type" value="Genomic_DNA"/>
</dbReference>
<gene>
    <name evidence="1" type="ORF">LEP1GSC036_2381</name>
</gene>
<reference evidence="1 2" key="1">
    <citation type="submission" date="2012-10" db="EMBL/GenBank/DDBJ databases">
        <authorList>
            <person name="Harkins D.M."/>
            <person name="Durkin A.S."/>
            <person name="Brinkac L.M."/>
            <person name="Haft D.H."/>
            <person name="Selengut J.D."/>
            <person name="Sanka R."/>
            <person name="DePew J."/>
            <person name="Purushe J."/>
            <person name="Whelen A.C."/>
            <person name="Vinetz J.M."/>
            <person name="Sutton G.G."/>
            <person name="Nierman W.C."/>
            <person name="Fouts D.E."/>
        </authorList>
    </citation>
    <scope>NUCLEOTIDE SEQUENCE [LARGE SCALE GENOMIC DNA]</scope>
    <source>
        <strain evidence="1 2">2006001853</strain>
    </source>
</reference>
<protein>
    <submittedName>
        <fullName evidence="1">Uncharacterized protein</fullName>
    </submittedName>
</protein>
<evidence type="ECO:0000313" key="1">
    <source>
        <dbReference type="EMBL" id="EKR62877.1"/>
    </source>
</evidence>
<sequence>MSKILRLSAEFVSKLTVLYFIGIGKVYRIHVKKQSSPKKKSPRQNRSFNFRSLFQKTTPQNTIGTYFVRTIQSIK</sequence>
<dbReference type="Proteomes" id="UP000001338">
    <property type="component" value="Unassembled WGS sequence"/>
</dbReference>
<evidence type="ECO:0000313" key="2">
    <source>
        <dbReference type="Proteomes" id="UP000001338"/>
    </source>
</evidence>
<comment type="caution">
    <text evidence="1">The sequence shown here is derived from an EMBL/GenBank/DDBJ whole genome shotgun (WGS) entry which is preliminary data.</text>
</comment>
<name>A0A828YYN4_9LEPT</name>
<proteinExistence type="predicted"/>
<organism evidence="1 2">
    <name type="scientific">Leptospira weilii str. 2006001853</name>
    <dbReference type="NCBI Taxonomy" id="1001589"/>
    <lineage>
        <taxon>Bacteria</taxon>
        <taxon>Pseudomonadati</taxon>
        <taxon>Spirochaetota</taxon>
        <taxon>Spirochaetia</taxon>
        <taxon>Leptospirales</taxon>
        <taxon>Leptospiraceae</taxon>
        <taxon>Leptospira</taxon>
    </lineage>
</organism>
<dbReference type="AlphaFoldDB" id="A0A828YYN4"/>
<accession>A0A828YYN4</accession>